<gene>
    <name evidence="2" type="ORF">EB796_001178</name>
</gene>
<organism evidence="2 3">
    <name type="scientific">Bugula neritina</name>
    <name type="common">Brown bryozoan</name>
    <name type="synonym">Sertularia neritina</name>
    <dbReference type="NCBI Taxonomy" id="10212"/>
    <lineage>
        <taxon>Eukaryota</taxon>
        <taxon>Metazoa</taxon>
        <taxon>Spiralia</taxon>
        <taxon>Lophotrochozoa</taxon>
        <taxon>Bryozoa</taxon>
        <taxon>Gymnolaemata</taxon>
        <taxon>Cheilostomatida</taxon>
        <taxon>Flustrina</taxon>
        <taxon>Buguloidea</taxon>
        <taxon>Bugulidae</taxon>
        <taxon>Bugula</taxon>
    </lineage>
</organism>
<keyword evidence="3" id="KW-1185">Reference proteome</keyword>
<dbReference type="Proteomes" id="UP000593567">
    <property type="component" value="Unassembled WGS sequence"/>
</dbReference>
<sequence>MSHYLQYVTPSAVCHTICSMSHHLQYVTPSAVCHTICNMSHHLQYVTPSAVCHTICSMSHHLQYVTPSAVCHTICSMSHHLQYVTPSAVCHTICSMSHHLQYVTPSAVCHTICTDLLDLDIGVIAGGEGEVSPADPVGKDSAKEAELVNSVEPTEKSALGEDLEPAAVETSANKVKVDEATEDVLAPQPNILHVTIGGQSVAIKTNAAAATTTSAQSSSPEGSEQSAGEGRESALCDLDEAVSDKQEIAEVVLPEVDLLADFSAPDSSVAPAPVTNGDIMDLLGGLESSVDILTAPADHSSTLSEPSSVGGIGKLTVVCSESVVASCVGAF</sequence>
<evidence type="ECO:0000313" key="2">
    <source>
        <dbReference type="EMBL" id="KAF6040521.1"/>
    </source>
</evidence>
<name>A0A7J7KQQ9_BUGNE</name>
<evidence type="ECO:0000313" key="3">
    <source>
        <dbReference type="Proteomes" id="UP000593567"/>
    </source>
</evidence>
<reference evidence="2" key="1">
    <citation type="submission" date="2020-06" db="EMBL/GenBank/DDBJ databases">
        <title>Draft genome of Bugula neritina, a colonial animal packing powerful symbionts and potential medicines.</title>
        <authorList>
            <person name="Rayko M."/>
        </authorList>
    </citation>
    <scope>NUCLEOTIDE SEQUENCE [LARGE SCALE GENOMIC DNA]</scope>
    <source>
        <strain evidence="2">Kwan_BN1</strain>
    </source>
</reference>
<feature type="region of interest" description="Disordered" evidence="1">
    <location>
        <begin position="211"/>
        <end position="232"/>
    </location>
</feature>
<dbReference type="AlphaFoldDB" id="A0A7J7KQQ9"/>
<accession>A0A7J7KQQ9</accession>
<evidence type="ECO:0000256" key="1">
    <source>
        <dbReference type="SAM" id="MobiDB-lite"/>
    </source>
</evidence>
<proteinExistence type="predicted"/>
<protein>
    <submittedName>
        <fullName evidence="2">Uncharacterized protein</fullName>
    </submittedName>
</protein>
<dbReference type="EMBL" id="VXIV02000136">
    <property type="protein sequence ID" value="KAF6040521.1"/>
    <property type="molecule type" value="Genomic_DNA"/>
</dbReference>
<comment type="caution">
    <text evidence="2">The sequence shown here is derived from an EMBL/GenBank/DDBJ whole genome shotgun (WGS) entry which is preliminary data.</text>
</comment>